<dbReference type="Gene3D" id="1.25.40.10">
    <property type="entry name" value="Tetratricopeptide repeat domain"/>
    <property type="match status" value="1"/>
</dbReference>
<dbReference type="InterPro" id="IPR011990">
    <property type="entry name" value="TPR-like_helical_dom_sf"/>
</dbReference>
<dbReference type="PROSITE" id="PS50293">
    <property type="entry name" value="TPR_REGION"/>
    <property type="match status" value="1"/>
</dbReference>
<dbReference type="SUPFAM" id="SSF56399">
    <property type="entry name" value="ADP-ribosylation"/>
    <property type="match status" value="1"/>
</dbReference>
<comment type="caution">
    <text evidence="3">The sequence shown here is derived from an EMBL/GenBank/DDBJ whole genome shotgun (WGS) entry which is preliminary data.</text>
</comment>
<evidence type="ECO:0000313" key="4">
    <source>
        <dbReference type="Proteomes" id="UP000663836"/>
    </source>
</evidence>
<dbReference type="Gene3D" id="3.90.176.10">
    <property type="entry name" value="Toxin ADP-ribosyltransferase, Chain A, domain 1"/>
    <property type="match status" value="1"/>
</dbReference>
<keyword evidence="2" id="KW-0802">TPR repeat</keyword>
<evidence type="ECO:0008006" key="5">
    <source>
        <dbReference type="Google" id="ProtNLM"/>
    </source>
</evidence>
<reference evidence="3" key="1">
    <citation type="submission" date="2021-02" db="EMBL/GenBank/DDBJ databases">
        <authorList>
            <person name="Nowell W R."/>
        </authorList>
    </citation>
    <scope>NUCLEOTIDE SEQUENCE</scope>
</reference>
<dbReference type="SUPFAM" id="SSF48452">
    <property type="entry name" value="TPR-like"/>
    <property type="match status" value="1"/>
</dbReference>
<keyword evidence="1" id="KW-0677">Repeat</keyword>
<organism evidence="3 4">
    <name type="scientific">Rotaria sordida</name>
    <dbReference type="NCBI Taxonomy" id="392033"/>
    <lineage>
        <taxon>Eukaryota</taxon>
        <taxon>Metazoa</taxon>
        <taxon>Spiralia</taxon>
        <taxon>Gnathifera</taxon>
        <taxon>Rotifera</taxon>
        <taxon>Eurotatoria</taxon>
        <taxon>Bdelloidea</taxon>
        <taxon>Philodinida</taxon>
        <taxon>Philodinidae</taxon>
        <taxon>Rotaria</taxon>
    </lineage>
</organism>
<dbReference type="PANTHER" id="PTHR45641">
    <property type="entry name" value="TETRATRICOPEPTIDE REPEAT PROTEIN (AFU_ORTHOLOGUE AFUA_6G03870)"/>
    <property type="match status" value="1"/>
</dbReference>
<protein>
    <recommendedName>
        <fullName evidence="5">Tetratricopeptide repeat protein</fullName>
    </recommendedName>
</protein>
<gene>
    <name evidence="3" type="ORF">JBS370_LOCUS10684</name>
</gene>
<sequence length="194" mass="22473">METSNLVGILFVMKIDPSIRSTSFADVRDVSYFEGEEEILFSMHSIFRIGSMKQIDGNNRLWQVDLTLSSDNDPELHRLIEKIRKETYPHAKGRDRLGMLLIKLEHFNKVHEIYDILLDQAMTDEEKAFIYHQLGSVNEDQGEYADVIAYYKQFIEIKQKILSPMNASLAVSYNNIGLVYSKIGDYSKALSYYQ</sequence>
<accession>A0A818W1S3</accession>
<dbReference type="Proteomes" id="UP000663836">
    <property type="component" value="Unassembled WGS sequence"/>
</dbReference>
<evidence type="ECO:0000256" key="1">
    <source>
        <dbReference type="ARBA" id="ARBA00022737"/>
    </source>
</evidence>
<dbReference type="EMBL" id="CAJOBD010000787">
    <property type="protein sequence ID" value="CAF3719257.1"/>
    <property type="molecule type" value="Genomic_DNA"/>
</dbReference>
<dbReference type="Pfam" id="PF13424">
    <property type="entry name" value="TPR_12"/>
    <property type="match status" value="1"/>
</dbReference>
<evidence type="ECO:0000256" key="2">
    <source>
        <dbReference type="ARBA" id="ARBA00022803"/>
    </source>
</evidence>
<proteinExistence type="predicted"/>
<evidence type="ECO:0000313" key="3">
    <source>
        <dbReference type="EMBL" id="CAF3719257.1"/>
    </source>
</evidence>
<name>A0A818W1S3_9BILA</name>
<dbReference type="PANTHER" id="PTHR45641:SF19">
    <property type="entry name" value="NEPHROCYSTIN-3"/>
    <property type="match status" value="1"/>
</dbReference>
<dbReference type="AlphaFoldDB" id="A0A818W1S3"/>